<reference evidence="2 3" key="1">
    <citation type="journal article" date="2020" name="Microbiol. Resour. Announc.">
        <title>Draft Genome Sequence of a Cladosporium Species Isolated from the Mesophotic Ascidian Didemnum maculosum.</title>
        <authorList>
            <person name="Gioti A."/>
            <person name="Siaperas R."/>
            <person name="Nikolaivits E."/>
            <person name="Le Goff G."/>
            <person name="Ouazzani J."/>
            <person name="Kotoulas G."/>
            <person name="Topakas E."/>
        </authorList>
    </citation>
    <scope>NUCLEOTIDE SEQUENCE [LARGE SCALE GENOMIC DNA]</scope>
    <source>
        <strain evidence="2 3">TM138-S3</strain>
    </source>
</reference>
<organism evidence="2 3">
    <name type="scientific">Cladosporium halotolerans</name>
    <dbReference type="NCBI Taxonomy" id="1052096"/>
    <lineage>
        <taxon>Eukaryota</taxon>
        <taxon>Fungi</taxon>
        <taxon>Dikarya</taxon>
        <taxon>Ascomycota</taxon>
        <taxon>Pezizomycotina</taxon>
        <taxon>Dothideomycetes</taxon>
        <taxon>Dothideomycetidae</taxon>
        <taxon>Cladosporiales</taxon>
        <taxon>Cladosporiaceae</taxon>
        <taxon>Cladosporium</taxon>
    </lineage>
</organism>
<keyword evidence="1" id="KW-0732">Signal</keyword>
<gene>
    <name evidence="2" type="ORF">WHR41_08929</name>
</gene>
<sequence length="148" mass="15909">MHFTASAWATTLALTSTSAAVSSQSVLNNCTESIWITNINSTKSTIGPLEIKGAGGQWDTEILGVGNSLGVSKTDRFWSNETAKLILGTSTDMGILYWTISHVDGDPFERQTFNITSGETNACGNATTYDKKVHACQDKDVVLNLKLC</sequence>
<evidence type="ECO:0000313" key="3">
    <source>
        <dbReference type="Proteomes" id="UP000803884"/>
    </source>
</evidence>
<keyword evidence="3" id="KW-1185">Reference proteome</keyword>
<dbReference type="Pfam" id="PF04681">
    <property type="entry name" value="Bys1"/>
    <property type="match status" value="1"/>
</dbReference>
<feature type="signal peptide" evidence="1">
    <location>
        <begin position="1"/>
        <end position="23"/>
    </location>
</feature>
<dbReference type="InterPro" id="IPR006771">
    <property type="entry name" value="CetA-like"/>
</dbReference>
<dbReference type="GeneID" id="96010371"/>
<accession>A0AB34KF60</accession>
<proteinExistence type="predicted"/>
<dbReference type="RefSeq" id="XP_069225508.1">
    <property type="nucleotide sequence ID" value="XM_069377533.1"/>
</dbReference>
<evidence type="ECO:0000313" key="2">
    <source>
        <dbReference type="EMBL" id="KAL1582401.1"/>
    </source>
</evidence>
<dbReference type="EMBL" id="JAAQHG020000051">
    <property type="protein sequence ID" value="KAL1582401.1"/>
    <property type="molecule type" value="Genomic_DNA"/>
</dbReference>
<evidence type="ECO:0000256" key="1">
    <source>
        <dbReference type="SAM" id="SignalP"/>
    </source>
</evidence>
<protein>
    <submittedName>
        <fullName evidence="2">Uncharacterized protein</fullName>
    </submittedName>
</protein>
<comment type="caution">
    <text evidence="2">The sequence shown here is derived from an EMBL/GenBank/DDBJ whole genome shotgun (WGS) entry which is preliminary data.</text>
</comment>
<name>A0AB34KF60_9PEZI</name>
<dbReference type="AlphaFoldDB" id="A0AB34KF60"/>
<feature type="chain" id="PRO_5044286898" evidence="1">
    <location>
        <begin position="24"/>
        <end position="148"/>
    </location>
</feature>
<dbReference type="Proteomes" id="UP000803884">
    <property type="component" value="Unassembled WGS sequence"/>
</dbReference>